<evidence type="ECO:0000313" key="3">
    <source>
        <dbReference type="Proteomes" id="UP000515312"/>
    </source>
</evidence>
<dbReference type="PROSITE" id="PS51464">
    <property type="entry name" value="SIS"/>
    <property type="match status" value="2"/>
</dbReference>
<dbReference type="GO" id="GO:0097367">
    <property type="term" value="F:carbohydrate derivative binding"/>
    <property type="evidence" value="ECO:0007669"/>
    <property type="project" value="InterPro"/>
</dbReference>
<dbReference type="EMBL" id="CP060394">
    <property type="protein sequence ID" value="QNI33756.1"/>
    <property type="molecule type" value="Genomic_DNA"/>
</dbReference>
<feature type="domain" description="SIS" evidence="1">
    <location>
        <begin position="47"/>
        <end position="191"/>
    </location>
</feature>
<dbReference type="PANTHER" id="PTHR10937">
    <property type="entry name" value="GLUCOSAMINE--FRUCTOSE-6-PHOSPHATE AMINOTRANSFERASE, ISOMERIZING"/>
    <property type="match status" value="1"/>
</dbReference>
<gene>
    <name evidence="2" type="ORF">H7849_07500</name>
</gene>
<dbReference type="InterPro" id="IPR046348">
    <property type="entry name" value="SIS_dom_sf"/>
</dbReference>
<keyword evidence="3" id="KW-1185">Reference proteome</keyword>
<dbReference type="GO" id="GO:1901135">
    <property type="term" value="P:carbohydrate derivative metabolic process"/>
    <property type="evidence" value="ECO:0007669"/>
    <property type="project" value="InterPro"/>
</dbReference>
<dbReference type="Pfam" id="PF01380">
    <property type="entry name" value="SIS"/>
    <property type="match status" value="1"/>
</dbReference>
<dbReference type="SUPFAM" id="SSF53697">
    <property type="entry name" value="SIS domain"/>
    <property type="match status" value="1"/>
</dbReference>
<protein>
    <submittedName>
        <fullName evidence="2">SIS domain-containing protein</fullName>
    </submittedName>
</protein>
<dbReference type="Gene3D" id="3.40.50.10490">
    <property type="entry name" value="Glucose-6-phosphate isomerase like protein, domain 1"/>
    <property type="match status" value="2"/>
</dbReference>
<accession>A0A7G8BMI6</accession>
<dbReference type="InterPro" id="IPR001347">
    <property type="entry name" value="SIS_dom"/>
</dbReference>
<organism evidence="2 3">
    <name type="scientific">Alloacidobacterium dinghuense</name>
    <dbReference type="NCBI Taxonomy" id="2763107"/>
    <lineage>
        <taxon>Bacteria</taxon>
        <taxon>Pseudomonadati</taxon>
        <taxon>Acidobacteriota</taxon>
        <taxon>Terriglobia</taxon>
        <taxon>Terriglobales</taxon>
        <taxon>Acidobacteriaceae</taxon>
        <taxon>Alloacidobacterium</taxon>
    </lineage>
</organism>
<feature type="domain" description="SIS" evidence="1">
    <location>
        <begin position="202"/>
        <end position="354"/>
    </location>
</feature>
<evidence type="ECO:0000313" key="2">
    <source>
        <dbReference type="EMBL" id="QNI33756.1"/>
    </source>
</evidence>
<reference evidence="2 3" key="1">
    <citation type="submission" date="2020-08" db="EMBL/GenBank/DDBJ databases">
        <title>Edaphobacter telluris sp. nov. and Acidobacterium dinghuensis sp. nov., two acidobacteria isolated from forest soil.</title>
        <authorList>
            <person name="Fu J."/>
            <person name="Qiu L."/>
        </authorList>
    </citation>
    <scope>NUCLEOTIDE SEQUENCE [LARGE SCALE GENOMIC DNA]</scope>
    <source>
        <strain evidence="2">4Y35</strain>
    </source>
</reference>
<proteinExistence type="predicted"/>
<dbReference type="Proteomes" id="UP000515312">
    <property type="component" value="Chromosome"/>
</dbReference>
<sequence>MPISNHASTELDRVIQTLYTFQEIMQQPDLWLNTVERVRAAVEQLNLTTRLANVRVLLTGAGTSAYAAASIAAAWPRAVAVPTTDLLVDAERYLADMDVVISLARSGNSPESAAVVKRVRAVRPEILQLAITCNEESTLSQSGLDGLIVLDPKTNDRSLVMTSSFSNLVLAGLALARSDEIASTVGAVSKRVAELLPSINISCERISADVRDRVVILASSPFRGWTCEAGLKLLEMTAGHFSVVTESFLGLRHGPMSFVKPQTLVLCLLSNDPVRRMYEVDLIRELRAKKIGRLVGITQATEENAAEAGDLFDNVLPAVAPHLPDDLRTSFEIVTPQLLGYHLSLSIGLNPDNPSPDGIINRVVQGVRIYPVTSDRG</sequence>
<dbReference type="KEGG" id="adin:H7849_07500"/>
<name>A0A7G8BMI6_9BACT</name>
<dbReference type="PANTHER" id="PTHR10937:SF4">
    <property type="entry name" value="GLUCOSAMINE-6-PHOSPHATE DEAMINASE"/>
    <property type="match status" value="1"/>
</dbReference>
<dbReference type="RefSeq" id="WP_186745380.1">
    <property type="nucleotide sequence ID" value="NZ_CP060394.1"/>
</dbReference>
<evidence type="ECO:0000259" key="1">
    <source>
        <dbReference type="PROSITE" id="PS51464"/>
    </source>
</evidence>
<dbReference type="AlphaFoldDB" id="A0A7G8BMI6"/>